<evidence type="ECO:0000313" key="14">
    <source>
        <dbReference type="Proteomes" id="UP000077266"/>
    </source>
</evidence>
<evidence type="ECO:0000256" key="8">
    <source>
        <dbReference type="ARBA" id="ARBA00023180"/>
    </source>
</evidence>
<feature type="transmembrane region" description="Helical" evidence="11">
    <location>
        <begin position="360"/>
        <end position="378"/>
    </location>
</feature>
<evidence type="ECO:0000256" key="10">
    <source>
        <dbReference type="SAM" id="MobiDB-lite"/>
    </source>
</evidence>
<comment type="subcellular location">
    <subcellularLocation>
        <location evidence="1">Endoplasmic reticulum membrane</location>
        <topology evidence="1">Multi-pass membrane protein</topology>
    </subcellularLocation>
</comment>
<evidence type="ECO:0000313" key="13">
    <source>
        <dbReference type="EMBL" id="KZW04214.1"/>
    </source>
</evidence>
<evidence type="ECO:0000256" key="2">
    <source>
        <dbReference type="ARBA" id="ARBA00009808"/>
    </source>
</evidence>
<comment type="similarity">
    <text evidence="2">Belongs to the sphingosine N-acyltransferase family.</text>
</comment>
<sequence>MSSLKAENGRERAGSIQKALHDISETHTAVPASLPENGKPATVAEANARRRRAAEKPYDSGSLGLVQDVLTMRWMRVPESSLKLLLIPVLLWANWELVSNFMPLPIANPFSRLLFIDHPEPTADGLFYRKGYNDLWFIAYWVIVMSFIRLFWTVYVFHPLARHYGIHNEGKVIRFGEQGYAVVYFTVMGSFGLHVMSQLPTWYFNCTPQWTDYPQWKMTPALKSYYLLHSAYWLQQFLVLVLRLEKPRKDFTELVIHHYVTLWLIGWSYLVNLTWIGNLVYMTMDWSDVFIALAKCLNYLSLDTLAAVAFGWFALVWSYTRHWLNIYLLYSVWTEFHKVPKWAQKWSPEEGVWMPEWMRYQIWIPIMLLQIVNLFWYFRIWRILYRAVFLGPLADERSDDEDESEPDAAAVKKDQ</sequence>
<feature type="transmembrane region" description="Helical" evidence="11">
    <location>
        <begin position="224"/>
        <end position="242"/>
    </location>
</feature>
<keyword evidence="8" id="KW-0325">Glycoprotein</keyword>
<feature type="compositionally biased region" description="Acidic residues" evidence="10">
    <location>
        <begin position="397"/>
        <end position="406"/>
    </location>
</feature>
<dbReference type="InterPro" id="IPR016439">
    <property type="entry name" value="Lag1/Lac1-like"/>
</dbReference>
<accession>A0A165QXR6</accession>
<keyword evidence="4 9" id="KW-0812">Transmembrane</keyword>
<keyword evidence="5" id="KW-0256">Endoplasmic reticulum</keyword>
<dbReference type="InterPro" id="IPR006634">
    <property type="entry name" value="TLC-dom"/>
</dbReference>
<dbReference type="AlphaFoldDB" id="A0A165QXR6"/>
<feature type="region of interest" description="Disordered" evidence="10">
    <location>
        <begin position="396"/>
        <end position="415"/>
    </location>
</feature>
<evidence type="ECO:0000256" key="1">
    <source>
        <dbReference type="ARBA" id="ARBA00004477"/>
    </source>
</evidence>
<keyword evidence="14" id="KW-1185">Reference proteome</keyword>
<feature type="transmembrane region" description="Helical" evidence="11">
    <location>
        <begin position="297"/>
        <end position="317"/>
    </location>
</feature>
<dbReference type="STRING" id="1314781.A0A165QXR6"/>
<feature type="transmembrane region" description="Helical" evidence="11">
    <location>
        <begin position="135"/>
        <end position="158"/>
    </location>
</feature>
<feature type="domain" description="TLC" evidence="12">
    <location>
        <begin position="170"/>
        <end position="389"/>
    </location>
</feature>
<dbReference type="EMBL" id="KV425882">
    <property type="protein sequence ID" value="KZW04214.1"/>
    <property type="molecule type" value="Genomic_DNA"/>
</dbReference>
<dbReference type="OrthoDB" id="3053196at2759"/>
<keyword evidence="3" id="KW-0808">Transferase</keyword>
<feature type="transmembrane region" description="Helical" evidence="11">
    <location>
        <begin position="179"/>
        <end position="204"/>
    </location>
</feature>
<organism evidence="13 14">
    <name type="scientific">Exidia glandulosa HHB12029</name>
    <dbReference type="NCBI Taxonomy" id="1314781"/>
    <lineage>
        <taxon>Eukaryota</taxon>
        <taxon>Fungi</taxon>
        <taxon>Dikarya</taxon>
        <taxon>Basidiomycota</taxon>
        <taxon>Agaricomycotina</taxon>
        <taxon>Agaricomycetes</taxon>
        <taxon>Auriculariales</taxon>
        <taxon>Exidiaceae</taxon>
        <taxon>Exidia</taxon>
    </lineage>
</organism>
<dbReference type="Pfam" id="PF03798">
    <property type="entry name" value="TRAM_LAG1_CLN8"/>
    <property type="match status" value="1"/>
</dbReference>
<evidence type="ECO:0000256" key="6">
    <source>
        <dbReference type="ARBA" id="ARBA00022989"/>
    </source>
</evidence>
<evidence type="ECO:0000256" key="3">
    <source>
        <dbReference type="ARBA" id="ARBA00022679"/>
    </source>
</evidence>
<dbReference type="PROSITE" id="PS50922">
    <property type="entry name" value="TLC"/>
    <property type="match status" value="1"/>
</dbReference>
<dbReference type="FunCoup" id="A0A165QXR6">
    <property type="interactions" value="344"/>
</dbReference>
<gene>
    <name evidence="13" type="ORF">EXIGLDRAFT_716209</name>
</gene>
<dbReference type="Proteomes" id="UP000077266">
    <property type="component" value="Unassembled WGS sequence"/>
</dbReference>
<dbReference type="GO" id="GO:0005789">
    <property type="term" value="C:endoplasmic reticulum membrane"/>
    <property type="evidence" value="ECO:0007669"/>
    <property type="project" value="UniProtKB-SubCell"/>
</dbReference>
<dbReference type="PANTHER" id="PTHR12560:SF11">
    <property type="entry name" value="CERAMIDE SYNTHASE LAC1-RELATED"/>
    <property type="match status" value="1"/>
</dbReference>
<dbReference type="GO" id="GO:0050291">
    <property type="term" value="F:sphingosine N-acyltransferase activity"/>
    <property type="evidence" value="ECO:0007669"/>
    <property type="project" value="InterPro"/>
</dbReference>
<dbReference type="InParanoid" id="A0A165QXR6"/>
<proteinExistence type="inferred from homology"/>
<name>A0A165QXR6_EXIGL</name>
<dbReference type="PANTHER" id="PTHR12560">
    <property type="entry name" value="LONGEVITY ASSURANCE FACTOR 1 LAG1"/>
    <property type="match status" value="1"/>
</dbReference>
<dbReference type="GO" id="GO:0046513">
    <property type="term" value="P:ceramide biosynthetic process"/>
    <property type="evidence" value="ECO:0007669"/>
    <property type="project" value="InterPro"/>
</dbReference>
<evidence type="ECO:0000256" key="4">
    <source>
        <dbReference type="ARBA" id="ARBA00022692"/>
    </source>
</evidence>
<evidence type="ECO:0000256" key="5">
    <source>
        <dbReference type="ARBA" id="ARBA00022824"/>
    </source>
</evidence>
<keyword evidence="7 9" id="KW-0472">Membrane</keyword>
<reference evidence="13 14" key="1">
    <citation type="journal article" date="2016" name="Mol. Biol. Evol.">
        <title>Comparative Genomics of Early-Diverging Mushroom-Forming Fungi Provides Insights into the Origins of Lignocellulose Decay Capabilities.</title>
        <authorList>
            <person name="Nagy L.G."/>
            <person name="Riley R."/>
            <person name="Tritt A."/>
            <person name="Adam C."/>
            <person name="Daum C."/>
            <person name="Floudas D."/>
            <person name="Sun H."/>
            <person name="Yadav J.S."/>
            <person name="Pangilinan J."/>
            <person name="Larsson K.H."/>
            <person name="Matsuura K."/>
            <person name="Barry K."/>
            <person name="Labutti K."/>
            <person name="Kuo R."/>
            <person name="Ohm R.A."/>
            <person name="Bhattacharya S.S."/>
            <person name="Shirouzu T."/>
            <person name="Yoshinaga Y."/>
            <person name="Martin F.M."/>
            <person name="Grigoriev I.V."/>
            <person name="Hibbett D.S."/>
        </authorList>
    </citation>
    <scope>NUCLEOTIDE SEQUENCE [LARGE SCALE GENOMIC DNA]</scope>
    <source>
        <strain evidence="13 14">HHB12029</strain>
    </source>
</reference>
<evidence type="ECO:0000256" key="11">
    <source>
        <dbReference type="SAM" id="Phobius"/>
    </source>
</evidence>
<feature type="transmembrane region" description="Helical" evidence="11">
    <location>
        <begin position="254"/>
        <end position="277"/>
    </location>
</feature>
<protein>
    <submittedName>
        <fullName evidence="13">Longevity assurance proteins LAG1/LAC1</fullName>
    </submittedName>
</protein>
<evidence type="ECO:0000256" key="7">
    <source>
        <dbReference type="ARBA" id="ARBA00023136"/>
    </source>
</evidence>
<evidence type="ECO:0000259" key="12">
    <source>
        <dbReference type="PROSITE" id="PS50922"/>
    </source>
</evidence>
<feature type="compositionally biased region" description="Basic and acidic residues" evidence="10">
    <location>
        <begin position="7"/>
        <end position="20"/>
    </location>
</feature>
<feature type="region of interest" description="Disordered" evidence="10">
    <location>
        <begin position="1"/>
        <end position="20"/>
    </location>
</feature>
<evidence type="ECO:0000256" key="9">
    <source>
        <dbReference type="PROSITE-ProRule" id="PRU00205"/>
    </source>
</evidence>
<keyword evidence="6 11" id="KW-1133">Transmembrane helix</keyword>
<dbReference type="SMART" id="SM00724">
    <property type="entry name" value="TLC"/>
    <property type="match status" value="1"/>
</dbReference>